<evidence type="ECO:0000313" key="3">
    <source>
        <dbReference type="Proteomes" id="UP000095564"/>
    </source>
</evidence>
<dbReference type="PANTHER" id="PTHR43236:SF1">
    <property type="entry name" value="BLL7220 PROTEIN"/>
    <property type="match status" value="1"/>
</dbReference>
<evidence type="ECO:0000259" key="1">
    <source>
        <dbReference type="Pfam" id="PF06114"/>
    </source>
</evidence>
<evidence type="ECO:0000313" key="2">
    <source>
        <dbReference type="EMBL" id="CUP88082.1"/>
    </source>
</evidence>
<accession>A0A174RR92</accession>
<reference evidence="2 3" key="1">
    <citation type="submission" date="2015-09" db="EMBL/GenBank/DDBJ databases">
        <authorList>
            <consortium name="Pathogen Informatics"/>
        </authorList>
    </citation>
    <scope>NUCLEOTIDE SEQUENCE [LARGE SCALE GENOMIC DNA]</scope>
    <source>
        <strain evidence="2 3">2789STDY5834908</strain>
    </source>
</reference>
<dbReference type="AlphaFoldDB" id="A0A174RR92"/>
<dbReference type="InterPro" id="IPR010359">
    <property type="entry name" value="IrrE_HExxH"/>
</dbReference>
<dbReference type="EMBL" id="CZAU01000026">
    <property type="protein sequence ID" value="CUP88082.1"/>
    <property type="molecule type" value="Genomic_DNA"/>
</dbReference>
<feature type="domain" description="IrrE N-terminal-like" evidence="1">
    <location>
        <begin position="96"/>
        <end position="215"/>
    </location>
</feature>
<dbReference type="InterPro" id="IPR052345">
    <property type="entry name" value="Rad_response_metalloprotease"/>
</dbReference>
<dbReference type="PANTHER" id="PTHR43236">
    <property type="entry name" value="ANTITOXIN HIGA1"/>
    <property type="match status" value="1"/>
</dbReference>
<name>A0A174RR92_ANAHA</name>
<dbReference type="Proteomes" id="UP000095564">
    <property type="component" value="Unassembled WGS sequence"/>
</dbReference>
<dbReference type="OrthoDB" id="581382at2"/>
<organism evidence="2 3">
    <name type="scientific">Anaerostipes hadrus</name>
    <dbReference type="NCBI Taxonomy" id="649756"/>
    <lineage>
        <taxon>Bacteria</taxon>
        <taxon>Bacillati</taxon>
        <taxon>Bacillota</taxon>
        <taxon>Clostridia</taxon>
        <taxon>Lachnospirales</taxon>
        <taxon>Lachnospiraceae</taxon>
        <taxon>Anaerostipes</taxon>
    </lineage>
</organism>
<dbReference type="Pfam" id="PF06114">
    <property type="entry name" value="Peptidase_M78"/>
    <property type="match status" value="1"/>
</dbReference>
<sequence length="241" mass="27503">MSIYMSRAELEEISEGLITAYANKFSNRVIQSIDIEHFITEFLMLRIEYAFFAEDDAGRIGFLADGATPLLIHQDGKIIPFVFPKDTIVLDKFLLAEKEQGRRRFTMAHEASHHILSKMYAMPSEGCFHAEYDSERSYSKEELAQMFASVEWQADTMGASLLMPRRIIENALAKYNQSNPIKVYGDNTITSKDKAVIRRMAAYIGVSYTALVIRLRDMGLFEYHNILEYISNELNLGGVSQ</sequence>
<dbReference type="RefSeq" id="WP_055161129.1">
    <property type="nucleotide sequence ID" value="NZ_CZAU01000026.1"/>
</dbReference>
<gene>
    <name evidence="2" type="ORF">ERS852520_02432</name>
</gene>
<dbReference type="Gene3D" id="1.10.10.2910">
    <property type="match status" value="1"/>
</dbReference>
<proteinExistence type="predicted"/>
<protein>
    <submittedName>
        <fullName evidence="2">Domain of uncharacterized function (DUF955)</fullName>
    </submittedName>
</protein>